<accession>A0A316U8Z8</accession>
<protein>
    <submittedName>
        <fullName evidence="3">Uncharacterized protein</fullName>
    </submittedName>
</protein>
<dbReference type="RefSeq" id="XP_025348819.1">
    <property type="nucleotide sequence ID" value="XM_025494902.1"/>
</dbReference>
<dbReference type="EMBL" id="KZ819325">
    <property type="protein sequence ID" value="PWN21659.1"/>
    <property type="molecule type" value="Genomic_DNA"/>
</dbReference>
<evidence type="ECO:0000313" key="4">
    <source>
        <dbReference type="Proteomes" id="UP000245942"/>
    </source>
</evidence>
<name>A0A316U8Z8_9BASI</name>
<keyword evidence="2" id="KW-0812">Transmembrane</keyword>
<feature type="region of interest" description="Disordered" evidence="1">
    <location>
        <begin position="111"/>
        <end position="132"/>
    </location>
</feature>
<feature type="region of interest" description="Disordered" evidence="1">
    <location>
        <begin position="314"/>
        <end position="348"/>
    </location>
</feature>
<organism evidence="3 4">
    <name type="scientific">Pseudomicrostroma glucosiphilum</name>
    <dbReference type="NCBI Taxonomy" id="1684307"/>
    <lineage>
        <taxon>Eukaryota</taxon>
        <taxon>Fungi</taxon>
        <taxon>Dikarya</taxon>
        <taxon>Basidiomycota</taxon>
        <taxon>Ustilaginomycotina</taxon>
        <taxon>Exobasidiomycetes</taxon>
        <taxon>Microstromatales</taxon>
        <taxon>Microstromatales incertae sedis</taxon>
        <taxon>Pseudomicrostroma</taxon>
    </lineage>
</organism>
<feature type="region of interest" description="Disordered" evidence="1">
    <location>
        <begin position="146"/>
        <end position="172"/>
    </location>
</feature>
<dbReference type="Proteomes" id="UP000245942">
    <property type="component" value="Unassembled WGS sequence"/>
</dbReference>
<proteinExistence type="predicted"/>
<feature type="compositionally biased region" description="Low complexity" evidence="1">
    <location>
        <begin position="744"/>
        <end position="756"/>
    </location>
</feature>
<feature type="compositionally biased region" description="Low complexity" evidence="1">
    <location>
        <begin position="337"/>
        <end position="348"/>
    </location>
</feature>
<keyword evidence="2" id="KW-1133">Transmembrane helix</keyword>
<evidence type="ECO:0000256" key="2">
    <source>
        <dbReference type="SAM" id="Phobius"/>
    </source>
</evidence>
<evidence type="ECO:0000313" key="3">
    <source>
        <dbReference type="EMBL" id="PWN21659.1"/>
    </source>
</evidence>
<feature type="compositionally biased region" description="Polar residues" evidence="1">
    <location>
        <begin position="155"/>
        <end position="164"/>
    </location>
</feature>
<feature type="region of interest" description="Disordered" evidence="1">
    <location>
        <begin position="556"/>
        <end position="582"/>
    </location>
</feature>
<gene>
    <name evidence="3" type="ORF">BCV69DRAFT_312150</name>
</gene>
<dbReference type="AlphaFoldDB" id="A0A316U8Z8"/>
<feature type="region of interest" description="Disordered" evidence="1">
    <location>
        <begin position="739"/>
        <end position="765"/>
    </location>
</feature>
<feature type="region of interest" description="Disordered" evidence="1">
    <location>
        <begin position="490"/>
        <end position="525"/>
    </location>
</feature>
<feature type="transmembrane region" description="Helical" evidence="2">
    <location>
        <begin position="65"/>
        <end position="87"/>
    </location>
</feature>
<evidence type="ECO:0000256" key="1">
    <source>
        <dbReference type="SAM" id="MobiDB-lite"/>
    </source>
</evidence>
<sequence>MPVLPWYSPPSGYCARSQPEAPPDYAWIAASSQTDQAPSSTSSAAPLATSSAVVTPSHQAWTKEALLIIAIVLGGLVVFSLFFAILGRIIGLNQRWKDIDLHVRGVAIPQPPRSPTTAVEQSGPYGQHGGSASTLFTTRRIIPTLPQKKGRRPIDSSSTIFNSHSEPRVTAQVDTERGYDEVNLREGNAARRVSGQSTTSSRVWRWIKSSFTGSAQHQEEESSLGLPRRADLQSFLRPTPTGHTPWLIPFVNAANAVAPFTAPPPDLMAAPRGYTLFDADRAASNRLAALPRRSQPETRVASWREDVPDFVADSVRKEQRKQSQWHRRQPSTLDQEGSSSYLLSCGSGSKATDIGRQTSYNYRATSLAMAPGPSEPSRRLASAHVLEAGRNGVRHRLVSQQQQLRAAPAVIISSAEPSEPSVYSKESAPLSEEEQTRQILQRLERGFSTRSEAEEVIADSPTLTEGNGLLSPAIVKNGRVEVAGKLLHDARERAARSSKRTSTDSRTASSRACHTLGSSVDESREAGPSCYRLSEALLAALSPHLPESGARLCHDPCPPDRSSSPSLVVGTTTSEEGSDEAKEAVYGSKAIEVSPTLMVSTLGKGKDAEVHSAVVGAGTGHQYVNCLSLPQRVFLPDEAKSARSYPSDDADITARGGPTPSRSNIPSKHQRRESSISPAPGSLVRDVPAASTPPRASGRALLVTSPAASSPTSASVSPLKGAPEAMATLRRIAPLASLIPAGMSSPPAASSRASSRTGGKRRVVR</sequence>
<feature type="region of interest" description="Disordered" evidence="1">
    <location>
        <begin position="640"/>
        <end position="697"/>
    </location>
</feature>
<dbReference type="GeneID" id="37016636"/>
<keyword evidence="4" id="KW-1185">Reference proteome</keyword>
<reference evidence="3 4" key="1">
    <citation type="journal article" date="2018" name="Mol. Biol. Evol.">
        <title>Broad Genomic Sampling Reveals a Smut Pathogenic Ancestry of the Fungal Clade Ustilaginomycotina.</title>
        <authorList>
            <person name="Kijpornyongpan T."/>
            <person name="Mondo S.J."/>
            <person name="Barry K."/>
            <person name="Sandor L."/>
            <person name="Lee J."/>
            <person name="Lipzen A."/>
            <person name="Pangilinan J."/>
            <person name="LaButti K."/>
            <person name="Hainaut M."/>
            <person name="Henrissat B."/>
            <person name="Grigoriev I.V."/>
            <person name="Spatafora J.W."/>
            <person name="Aime M.C."/>
        </authorList>
    </citation>
    <scope>NUCLEOTIDE SEQUENCE [LARGE SCALE GENOMIC DNA]</scope>
    <source>
        <strain evidence="3 4">MCA 4718</strain>
    </source>
</reference>
<keyword evidence="2" id="KW-0472">Membrane</keyword>